<dbReference type="Pfam" id="PF08240">
    <property type="entry name" value="ADH_N"/>
    <property type="match status" value="1"/>
</dbReference>
<proteinExistence type="predicted"/>
<sequence length="342" mass="36733">MNGKEIAVDTMTVARFPGGGSVRFERSPVPALAPGLVRVRAEWVGLCGSDKRLLRDGTRFVPGHEIAARVVEAGESGFAVDDRVLVYIPLYCGECRLCRAGDTNRCLRLDTLVGWQADGGFREFLDLPARNLIPVPDDIGSDVAVLGLDTVGTAAHGLRMAVRALSGAPERTVVIGCGPLGLGSVAVARRLFGTPVLASDLAANRLAAATSLGAIAMPESLPRNDNPLVVEVTGSEAGRRLAWELVEPGGVLLLLGEGGTDVTFPMGPRWRRTDMTIVRSFYFPLREVAQNWDLLRAIGPELAQTLFVTTDFDDLEQTYRSFGSGQHLKPLVRMTVANGETR</sequence>
<dbReference type="Gene3D" id="3.90.180.10">
    <property type="entry name" value="Medium-chain alcohol dehydrogenases, catalytic domain"/>
    <property type="match status" value="1"/>
</dbReference>
<dbReference type="InterPro" id="IPR050129">
    <property type="entry name" value="Zn_alcohol_dh"/>
</dbReference>
<dbReference type="PANTHER" id="PTHR43401:SF2">
    <property type="entry name" value="L-THREONINE 3-DEHYDROGENASE"/>
    <property type="match status" value="1"/>
</dbReference>
<dbReference type="GO" id="GO:0016491">
    <property type="term" value="F:oxidoreductase activity"/>
    <property type="evidence" value="ECO:0007669"/>
    <property type="project" value="UniProtKB-KW"/>
</dbReference>
<keyword evidence="2" id="KW-0560">Oxidoreductase</keyword>
<comment type="caution">
    <text evidence="4">The sequence shown here is derived from an EMBL/GenBank/DDBJ whole genome shotgun (WGS) entry which is preliminary data.</text>
</comment>
<organism evidence="4 5">
    <name type="scientific">Amycolatopsis endophytica</name>
    <dbReference type="NCBI Taxonomy" id="860233"/>
    <lineage>
        <taxon>Bacteria</taxon>
        <taxon>Bacillati</taxon>
        <taxon>Actinomycetota</taxon>
        <taxon>Actinomycetes</taxon>
        <taxon>Pseudonocardiales</taxon>
        <taxon>Pseudonocardiaceae</taxon>
        <taxon>Amycolatopsis</taxon>
    </lineage>
</organism>
<dbReference type="Gene3D" id="3.40.50.720">
    <property type="entry name" value="NAD(P)-binding Rossmann-like Domain"/>
    <property type="match status" value="1"/>
</dbReference>
<gene>
    <name evidence="4" type="ORF">HNR02_006627</name>
</gene>
<feature type="domain" description="Alcohol dehydrogenase-like N-terminal" evidence="3">
    <location>
        <begin position="34"/>
        <end position="137"/>
    </location>
</feature>
<dbReference type="InterPro" id="IPR013154">
    <property type="entry name" value="ADH-like_N"/>
</dbReference>
<dbReference type="RefSeq" id="WP_179777450.1">
    <property type="nucleotide sequence ID" value="NZ_JACCFK010000002.1"/>
</dbReference>
<dbReference type="Proteomes" id="UP000549616">
    <property type="component" value="Unassembled WGS sequence"/>
</dbReference>
<name>A0A853BF03_9PSEU</name>
<dbReference type="InterPro" id="IPR011032">
    <property type="entry name" value="GroES-like_sf"/>
</dbReference>
<evidence type="ECO:0000313" key="4">
    <source>
        <dbReference type="EMBL" id="NYI93252.1"/>
    </source>
</evidence>
<comment type="cofactor">
    <cofactor evidence="1">
        <name>Zn(2+)</name>
        <dbReference type="ChEBI" id="CHEBI:29105"/>
    </cofactor>
</comment>
<dbReference type="EMBL" id="JACCFK010000002">
    <property type="protein sequence ID" value="NYI93252.1"/>
    <property type="molecule type" value="Genomic_DNA"/>
</dbReference>
<protein>
    <submittedName>
        <fullName evidence="4">Threonine dehydrogenase-like Zn-dependent dehydrogenase</fullName>
    </submittedName>
</protein>
<evidence type="ECO:0000259" key="3">
    <source>
        <dbReference type="Pfam" id="PF08240"/>
    </source>
</evidence>
<dbReference type="SUPFAM" id="SSF51735">
    <property type="entry name" value="NAD(P)-binding Rossmann-fold domains"/>
    <property type="match status" value="1"/>
</dbReference>
<dbReference type="AlphaFoldDB" id="A0A853BF03"/>
<dbReference type="SUPFAM" id="SSF50129">
    <property type="entry name" value="GroES-like"/>
    <property type="match status" value="1"/>
</dbReference>
<reference evidence="4 5" key="1">
    <citation type="submission" date="2020-07" db="EMBL/GenBank/DDBJ databases">
        <title>Sequencing the genomes of 1000 actinobacteria strains.</title>
        <authorList>
            <person name="Klenk H.-P."/>
        </authorList>
    </citation>
    <scope>NUCLEOTIDE SEQUENCE [LARGE SCALE GENOMIC DNA]</scope>
    <source>
        <strain evidence="4 5">DSM 104006</strain>
    </source>
</reference>
<accession>A0A853BF03</accession>
<evidence type="ECO:0000256" key="2">
    <source>
        <dbReference type="ARBA" id="ARBA00023002"/>
    </source>
</evidence>
<evidence type="ECO:0000313" key="5">
    <source>
        <dbReference type="Proteomes" id="UP000549616"/>
    </source>
</evidence>
<dbReference type="PANTHER" id="PTHR43401">
    <property type="entry name" value="L-THREONINE 3-DEHYDROGENASE"/>
    <property type="match status" value="1"/>
</dbReference>
<dbReference type="InterPro" id="IPR036291">
    <property type="entry name" value="NAD(P)-bd_dom_sf"/>
</dbReference>
<keyword evidence="5" id="KW-1185">Reference proteome</keyword>
<evidence type="ECO:0000256" key="1">
    <source>
        <dbReference type="ARBA" id="ARBA00001947"/>
    </source>
</evidence>